<comment type="caution">
    <text evidence="1">The sequence shown here is derived from an EMBL/GenBank/DDBJ whole genome shotgun (WGS) entry which is preliminary data.</text>
</comment>
<gene>
    <name evidence="1" type="ORF">IBL26_11850</name>
</gene>
<evidence type="ECO:0000313" key="2">
    <source>
        <dbReference type="Proteomes" id="UP000626026"/>
    </source>
</evidence>
<keyword evidence="2" id="KW-1185">Reference proteome</keyword>
<evidence type="ECO:0000313" key="1">
    <source>
        <dbReference type="EMBL" id="MBC9207529.1"/>
    </source>
</evidence>
<organism evidence="1 2">
    <name type="scientific">Teichococcus aerophilus</name>
    <dbReference type="NCBI Taxonomy" id="1224513"/>
    <lineage>
        <taxon>Bacteria</taxon>
        <taxon>Pseudomonadati</taxon>
        <taxon>Pseudomonadota</taxon>
        <taxon>Alphaproteobacteria</taxon>
        <taxon>Acetobacterales</taxon>
        <taxon>Roseomonadaceae</taxon>
        <taxon>Roseomonas</taxon>
    </lineage>
</organism>
<name>A0ABR7RLR5_9PROT</name>
<dbReference type="Proteomes" id="UP000626026">
    <property type="component" value="Unassembled WGS sequence"/>
</dbReference>
<dbReference type="RefSeq" id="WP_187784690.1">
    <property type="nucleotide sequence ID" value="NZ_JACTVA010000018.1"/>
</dbReference>
<dbReference type="EMBL" id="JACTVA010000018">
    <property type="protein sequence ID" value="MBC9207529.1"/>
    <property type="molecule type" value="Genomic_DNA"/>
</dbReference>
<proteinExistence type="predicted"/>
<sequence>MAEEILVASHAAREALKQVRVALVEVETEDEEGNPLDHNAGFRRAYSRRFKRSQSAFDDARKCSLLAEIHFGEAAAAHVREISVVANEVWVAAEMLYWQDSSGYDREFRQELRRTLSAMPSQKYPDKIASRVEAAIQGLTNDLKPYLQLTRK</sequence>
<accession>A0ABR7RLR5</accession>
<protein>
    <submittedName>
        <fullName evidence="1">Uncharacterized protein</fullName>
    </submittedName>
</protein>
<reference evidence="1 2" key="1">
    <citation type="journal article" date="2013" name="Int. J. Syst. Evol. Microbiol.">
        <title>Roseomonas aerophila sp. nov., isolated from air.</title>
        <authorList>
            <person name="Kim S.J."/>
            <person name="Weon H.Y."/>
            <person name="Ahn J.H."/>
            <person name="Hong S.B."/>
            <person name="Seok S.J."/>
            <person name="Whang K.S."/>
            <person name="Kwon S.W."/>
        </authorList>
    </citation>
    <scope>NUCLEOTIDE SEQUENCE [LARGE SCALE GENOMIC DNA]</scope>
    <source>
        <strain evidence="1 2">NBRC 108923</strain>
    </source>
</reference>